<dbReference type="InterPro" id="IPR020846">
    <property type="entry name" value="MFS_dom"/>
</dbReference>
<dbReference type="InterPro" id="IPR036259">
    <property type="entry name" value="MFS_trans_sf"/>
</dbReference>
<reference evidence="10 11" key="1">
    <citation type="submission" date="2019-03" db="EMBL/GenBank/DDBJ databases">
        <title>Genomic Encyclopedia of Type Strains, Phase IV (KMG-IV): sequencing the most valuable type-strain genomes for metagenomic binning, comparative biology and taxonomic classification.</title>
        <authorList>
            <person name="Goeker M."/>
        </authorList>
    </citation>
    <scope>NUCLEOTIDE SEQUENCE [LARGE SCALE GENOMIC DNA]</scope>
    <source>
        <strain evidence="10 11">DSM 203</strain>
    </source>
</reference>
<evidence type="ECO:0000259" key="9">
    <source>
        <dbReference type="PROSITE" id="PS50850"/>
    </source>
</evidence>
<keyword evidence="8" id="KW-0997">Cell inner membrane</keyword>
<dbReference type="PROSITE" id="PS00216">
    <property type="entry name" value="SUGAR_TRANSPORT_1"/>
    <property type="match status" value="1"/>
</dbReference>
<dbReference type="RefSeq" id="WP_123139801.1">
    <property type="nucleotide sequence ID" value="NZ_NRRH01000025.1"/>
</dbReference>
<dbReference type="GO" id="GO:0015385">
    <property type="term" value="F:sodium:proton antiporter activity"/>
    <property type="evidence" value="ECO:0007669"/>
    <property type="project" value="TreeGrafter"/>
</dbReference>
<dbReference type="PROSITE" id="PS50850">
    <property type="entry name" value="MFS"/>
    <property type="match status" value="1"/>
</dbReference>
<accession>A0A4R4A6H5</accession>
<feature type="transmembrane region" description="Helical" evidence="8">
    <location>
        <begin position="349"/>
        <end position="367"/>
    </location>
</feature>
<dbReference type="InterPro" id="IPR011701">
    <property type="entry name" value="MFS"/>
</dbReference>
<evidence type="ECO:0000256" key="7">
    <source>
        <dbReference type="ARBA" id="ARBA00023136"/>
    </source>
</evidence>
<gene>
    <name evidence="10" type="ORF">EDC29_111118</name>
</gene>
<dbReference type="Gene3D" id="1.20.1720.10">
    <property type="entry name" value="Multidrug resistance protein D"/>
    <property type="match status" value="1"/>
</dbReference>
<organism evidence="10 11">
    <name type="scientific">Marichromatium gracile</name>
    <name type="common">Chromatium gracile</name>
    <dbReference type="NCBI Taxonomy" id="1048"/>
    <lineage>
        <taxon>Bacteria</taxon>
        <taxon>Pseudomonadati</taxon>
        <taxon>Pseudomonadota</taxon>
        <taxon>Gammaproteobacteria</taxon>
        <taxon>Chromatiales</taxon>
        <taxon>Chromatiaceae</taxon>
        <taxon>Marichromatium</taxon>
    </lineage>
</organism>
<feature type="transmembrane region" description="Helical" evidence="8">
    <location>
        <begin position="316"/>
        <end position="337"/>
    </location>
</feature>
<feature type="transmembrane region" description="Helical" evidence="8">
    <location>
        <begin position="373"/>
        <end position="392"/>
    </location>
</feature>
<evidence type="ECO:0000256" key="5">
    <source>
        <dbReference type="ARBA" id="ARBA00022692"/>
    </source>
</evidence>
<name>A0A4R4A6H5_MARGR</name>
<feature type="transmembrane region" description="Helical" evidence="8">
    <location>
        <begin position="217"/>
        <end position="242"/>
    </location>
</feature>
<dbReference type="PANTHER" id="PTHR23502:SF132">
    <property type="entry name" value="POLYAMINE TRANSPORTER 2-RELATED"/>
    <property type="match status" value="1"/>
</dbReference>
<dbReference type="InterPro" id="IPR004812">
    <property type="entry name" value="Efflux_drug-R_Bcr/CmlA"/>
</dbReference>
<keyword evidence="6 8" id="KW-1133">Transmembrane helix</keyword>
<comment type="caution">
    <text evidence="10">The sequence shown here is derived from an EMBL/GenBank/DDBJ whole genome shotgun (WGS) entry which is preliminary data.</text>
</comment>
<keyword evidence="4" id="KW-1003">Cell membrane</keyword>
<evidence type="ECO:0000313" key="10">
    <source>
        <dbReference type="EMBL" id="TCW34401.1"/>
    </source>
</evidence>
<comment type="caution">
    <text evidence="8">Lacks conserved residue(s) required for the propagation of feature annotation.</text>
</comment>
<dbReference type="InterPro" id="IPR005829">
    <property type="entry name" value="Sugar_transporter_CS"/>
</dbReference>
<dbReference type="Proteomes" id="UP000295247">
    <property type="component" value="Unassembled WGS sequence"/>
</dbReference>
<dbReference type="NCBIfam" id="NF008314">
    <property type="entry name" value="PRK11102.1"/>
    <property type="match status" value="1"/>
</dbReference>
<evidence type="ECO:0000256" key="8">
    <source>
        <dbReference type="RuleBase" id="RU365088"/>
    </source>
</evidence>
<evidence type="ECO:0000256" key="4">
    <source>
        <dbReference type="ARBA" id="ARBA00022475"/>
    </source>
</evidence>
<feature type="transmembrane region" description="Helical" evidence="8">
    <location>
        <begin position="248"/>
        <end position="270"/>
    </location>
</feature>
<dbReference type="CDD" id="cd17320">
    <property type="entry name" value="MFS_MdfA_MDR_like"/>
    <property type="match status" value="1"/>
</dbReference>
<feature type="transmembrane region" description="Helical" evidence="8">
    <location>
        <begin position="282"/>
        <end position="304"/>
    </location>
</feature>
<dbReference type="Pfam" id="PF07690">
    <property type="entry name" value="MFS_1"/>
    <property type="match status" value="1"/>
</dbReference>
<keyword evidence="7 8" id="KW-0472">Membrane</keyword>
<proteinExistence type="inferred from homology"/>
<protein>
    <recommendedName>
        <fullName evidence="8">Bcr/CflA family efflux transporter</fullName>
    </recommendedName>
</protein>
<evidence type="ECO:0000256" key="2">
    <source>
        <dbReference type="ARBA" id="ARBA00006236"/>
    </source>
</evidence>
<dbReference type="SUPFAM" id="SSF103473">
    <property type="entry name" value="MFS general substrate transporter"/>
    <property type="match status" value="1"/>
</dbReference>
<sequence length="400" mass="41338">MNRAIAPTSPALILPLALLAALTPFAIDMYLPGLPEIARALDGPIELAQLSVAIYLGVFALAQLVIGPLSDVLGRRLTISAGLGLFMTAALGCALAPSLPVLIGARAIQALGGAAVAVTVPALVRDLYDKEDYARVMALIMLVMSFAPLVAPTLGALVIGLGGWRAVFIALLAIGAVALALFLALIPETLHHQHRHRLDLGHILRNYLRLFGHRAALAYLLAGASSFSGMMVFIVASPYVYIEYYGLGAGQFGLVFAANVALTMVTATLNARLIPRLGADRLLAIGLATQATVAFMALGLALHGAPPIWLLAPTTALYLGMMGLVLGNATAGFMSFFPRLAGTASALAGAARFGAGAAVATLISLVHDASPTPLLLGMAGSGLAALLLFHLVRPRHDAPS</sequence>
<evidence type="ECO:0000256" key="1">
    <source>
        <dbReference type="ARBA" id="ARBA00004651"/>
    </source>
</evidence>
<evidence type="ECO:0000313" key="11">
    <source>
        <dbReference type="Proteomes" id="UP000295247"/>
    </source>
</evidence>
<feature type="transmembrane region" description="Helical" evidence="8">
    <location>
        <begin position="166"/>
        <end position="186"/>
    </location>
</feature>
<dbReference type="AlphaFoldDB" id="A0A4R4A6H5"/>
<comment type="subcellular location">
    <subcellularLocation>
        <location evidence="8">Cell inner membrane</location>
        <topology evidence="8">Multi-pass membrane protein</topology>
    </subcellularLocation>
    <subcellularLocation>
        <location evidence="1">Cell membrane</location>
        <topology evidence="1">Multi-pass membrane protein</topology>
    </subcellularLocation>
</comment>
<dbReference type="GO" id="GO:0042910">
    <property type="term" value="F:xenobiotic transmembrane transporter activity"/>
    <property type="evidence" value="ECO:0007669"/>
    <property type="project" value="InterPro"/>
</dbReference>
<dbReference type="GO" id="GO:1990961">
    <property type="term" value="P:xenobiotic detoxification by transmembrane export across the plasma membrane"/>
    <property type="evidence" value="ECO:0007669"/>
    <property type="project" value="InterPro"/>
</dbReference>
<dbReference type="PANTHER" id="PTHR23502">
    <property type="entry name" value="MAJOR FACILITATOR SUPERFAMILY"/>
    <property type="match status" value="1"/>
</dbReference>
<feature type="transmembrane region" description="Helical" evidence="8">
    <location>
        <begin position="136"/>
        <end position="160"/>
    </location>
</feature>
<keyword evidence="3 8" id="KW-0813">Transport</keyword>
<dbReference type="GO" id="GO:0005886">
    <property type="term" value="C:plasma membrane"/>
    <property type="evidence" value="ECO:0007669"/>
    <property type="project" value="UniProtKB-SubCell"/>
</dbReference>
<feature type="transmembrane region" description="Helical" evidence="8">
    <location>
        <begin position="77"/>
        <end position="97"/>
    </location>
</feature>
<feature type="transmembrane region" description="Helical" evidence="8">
    <location>
        <begin position="50"/>
        <end position="70"/>
    </location>
</feature>
<feature type="transmembrane region" description="Helical" evidence="8">
    <location>
        <begin position="103"/>
        <end position="124"/>
    </location>
</feature>
<feature type="domain" description="Major facilitator superfamily (MFS) profile" evidence="9">
    <location>
        <begin position="12"/>
        <end position="397"/>
    </location>
</feature>
<evidence type="ECO:0000256" key="6">
    <source>
        <dbReference type="ARBA" id="ARBA00022989"/>
    </source>
</evidence>
<keyword evidence="5 8" id="KW-0812">Transmembrane</keyword>
<dbReference type="NCBIfam" id="TIGR00710">
    <property type="entry name" value="efflux_Bcr_CflA"/>
    <property type="match status" value="1"/>
</dbReference>
<evidence type="ECO:0000256" key="3">
    <source>
        <dbReference type="ARBA" id="ARBA00022448"/>
    </source>
</evidence>
<dbReference type="EMBL" id="SMDC01000011">
    <property type="protein sequence ID" value="TCW34401.1"/>
    <property type="molecule type" value="Genomic_DNA"/>
</dbReference>
<comment type="similarity">
    <text evidence="2 8">Belongs to the major facilitator superfamily. Bcr/CmlA family.</text>
</comment>